<feature type="compositionally biased region" description="Pro residues" evidence="1">
    <location>
        <begin position="55"/>
        <end position="64"/>
    </location>
</feature>
<feature type="compositionally biased region" description="Polar residues" evidence="1">
    <location>
        <begin position="352"/>
        <end position="363"/>
    </location>
</feature>
<feature type="compositionally biased region" description="Low complexity" evidence="1">
    <location>
        <begin position="221"/>
        <end position="230"/>
    </location>
</feature>
<feature type="compositionally biased region" description="Basic and acidic residues" evidence="1">
    <location>
        <begin position="312"/>
        <end position="327"/>
    </location>
</feature>
<feature type="compositionally biased region" description="Basic and acidic residues" evidence="1">
    <location>
        <begin position="77"/>
        <end position="92"/>
    </location>
</feature>
<feature type="region of interest" description="Disordered" evidence="1">
    <location>
        <begin position="405"/>
        <end position="429"/>
    </location>
</feature>
<dbReference type="OrthoDB" id="5424234at2759"/>
<dbReference type="AlphaFoldDB" id="A0A084FVZ9"/>
<organism evidence="2 3">
    <name type="scientific">Pseudallescheria apiosperma</name>
    <name type="common">Scedosporium apiospermum</name>
    <dbReference type="NCBI Taxonomy" id="563466"/>
    <lineage>
        <taxon>Eukaryota</taxon>
        <taxon>Fungi</taxon>
        <taxon>Dikarya</taxon>
        <taxon>Ascomycota</taxon>
        <taxon>Pezizomycotina</taxon>
        <taxon>Sordariomycetes</taxon>
        <taxon>Hypocreomycetidae</taxon>
        <taxon>Microascales</taxon>
        <taxon>Microascaceae</taxon>
        <taxon>Scedosporium</taxon>
    </lineage>
</organism>
<dbReference type="OMA" id="KYWHVYT"/>
<gene>
    <name evidence="2" type="ORF">SAPIO_CDS9933</name>
</gene>
<name>A0A084FVZ9_PSEDA</name>
<comment type="caution">
    <text evidence="2">The sequence shown here is derived from an EMBL/GenBank/DDBJ whole genome shotgun (WGS) entry which is preliminary data.</text>
</comment>
<dbReference type="EMBL" id="JOWA01000154">
    <property type="protein sequence ID" value="KEZ39261.1"/>
    <property type="molecule type" value="Genomic_DNA"/>
</dbReference>
<accession>A0A084FVZ9</accession>
<feature type="region of interest" description="Disordered" evidence="1">
    <location>
        <begin position="51"/>
        <end position="387"/>
    </location>
</feature>
<dbReference type="RefSeq" id="XP_016639060.1">
    <property type="nucleotide sequence ID" value="XM_016791216.1"/>
</dbReference>
<proteinExistence type="predicted"/>
<keyword evidence="3" id="KW-1185">Reference proteome</keyword>
<evidence type="ECO:0000313" key="3">
    <source>
        <dbReference type="Proteomes" id="UP000028545"/>
    </source>
</evidence>
<feature type="compositionally biased region" description="Low complexity" evidence="1">
    <location>
        <begin position="171"/>
        <end position="181"/>
    </location>
</feature>
<feature type="compositionally biased region" description="Basic residues" evidence="1">
    <location>
        <begin position="197"/>
        <end position="216"/>
    </location>
</feature>
<dbReference type="Proteomes" id="UP000028545">
    <property type="component" value="Unassembled WGS sequence"/>
</dbReference>
<reference evidence="2 3" key="1">
    <citation type="journal article" date="2014" name="Genome Announc.">
        <title>Draft genome sequence of the pathogenic fungus Scedosporium apiospermum.</title>
        <authorList>
            <person name="Vandeputte P."/>
            <person name="Ghamrawi S."/>
            <person name="Rechenmann M."/>
            <person name="Iltis A."/>
            <person name="Giraud S."/>
            <person name="Fleury M."/>
            <person name="Thornton C."/>
            <person name="Delhaes L."/>
            <person name="Meyer W."/>
            <person name="Papon N."/>
            <person name="Bouchara J.P."/>
        </authorList>
    </citation>
    <scope>NUCLEOTIDE SEQUENCE [LARGE SCALE GENOMIC DNA]</scope>
    <source>
        <strain evidence="2 3">IHEM 14462</strain>
    </source>
</reference>
<dbReference type="HOGENOM" id="CLU_041927_0_0_1"/>
<dbReference type="VEuPathDB" id="FungiDB:SAPIO_CDS9933"/>
<feature type="compositionally biased region" description="Low complexity" evidence="1">
    <location>
        <begin position="260"/>
        <end position="274"/>
    </location>
</feature>
<dbReference type="GeneID" id="27729005"/>
<protein>
    <submittedName>
        <fullName evidence="2">Uncharacterized protein</fullName>
    </submittedName>
</protein>
<sequence length="477" mass="50949">MDPSHMILPKGFVVNSQDIYKEVASYPTVPPEKIKEYWKVLAKLFEEISTGPTIAPIPGPPNRWEPPVFVDRPPPWELRRQAEKASAEEASKTADAPKPQQGADTTPLKPAKPSAEETSAPVAGSSSSKPTQAPPPHPILKKSRGDSKSGPRPTARFVVPDVDDSKDDGDASSGSASTAGTDTRKSSSPAKSEKRKTSAHTKRFHASIGTKRRPALPRRISSQSSTASDSASKEDVPATSRHQGAQHAVAPIAEQSGDQSSPSSTGSTTSPRRGLSAKAAGKRPAPKQPAQERIPTHHRAADPIATSPAPDNSREKKPVEIVPEKGKANLSHDASPVKLDRTQSTEFRRTPQGRTTLPRSQSHIELKGTSMSSSKSLRRALAAEPTASTTTVAALGTIIDINRNEIPWPGASTAESPEAPSYRLPRGPSATSLLETRLMPTPPSATPEVPLARTKSQLTLLLEREKGRLGDKPRSKH</sequence>
<dbReference type="KEGG" id="sapo:SAPIO_CDS9933"/>
<evidence type="ECO:0000313" key="2">
    <source>
        <dbReference type="EMBL" id="KEZ39261.1"/>
    </source>
</evidence>
<feature type="compositionally biased region" description="Basic and acidic residues" evidence="1">
    <location>
        <begin position="338"/>
        <end position="349"/>
    </location>
</feature>
<evidence type="ECO:0000256" key="1">
    <source>
        <dbReference type="SAM" id="MobiDB-lite"/>
    </source>
</evidence>